<evidence type="ECO:0000256" key="2">
    <source>
        <dbReference type="ARBA" id="ARBA00022475"/>
    </source>
</evidence>
<feature type="transmembrane region" description="Helical" evidence="7">
    <location>
        <begin position="304"/>
        <end position="326"/>
    </location>
</feature>
<dbReference type="PANTHER" id="PTHR33362">
    <property type="entry name" value="SIALIC ACID TRAP TRANSPORTER PERMEASE PROTEIN SIAT-RELATED"/>
    <property type="match status" value="1"/>
</dbReference>
<dbReference type="GO" id="GO:0022857">
    <property type="term" value="F:transmembrane transporter activity"/>
    <property type="evidence" value="ECO:0007669"/>
    <property type="project" value="UniProtKB-UniRule"/>
</dbReference>
<comment type="subunit">
    <text evidence="7">The complex comprises the extracytoplasmic solute receptor protein and the two transmembrane proteins.</text>
</comment>
<dbReference type="RefSeq" id="WP_092066890.1">
    <property type="nucleotide sequence ID" value="NZ_FOJU01000008.1"/>
</dbReference>
<feature type="transmembrane region" description="Helical" evidence="7">
    <location>
        <begin position="396"/>
        <end position="420"/>
    </location>
</feature>
<evidence type="ECO:0000313" key="10">
    <source>
        <dbReference type="Proteomes" id="UP000198796"/>
    </source>
</evidence>
<comment type="subcellular location">
    <subcellularLocation>
        <location evidence="1 7">Cell inner membrane</location>
        <topology evidence="1 7">Multi-pass membrane protein</topology>
    </subcellularLocation>
</comment>
<keyword evidence="6 7" id="KW-0472">Membrane</keyword>
<dbReference type="STRING" id="871651.SAMN05421688_3370"/>
<feature type="transmembrane region" description="Helical" evidence="7">
    <location>
        <begin position="237"/>
        <end position="256"/>
    </location>
</feature>
<feature type="transmembrane region" description="Helical" evidence="7">
    <location>
        <begin position="45"/>
        <end position="67"/>
    </location>
</feature>
<feature type="transmembrane region" description="Helical" evidence="7">
    <location>
        <begin position="268"/>
        <end position="292"/>
    </location>
</feature>
<evidence type="ECO:0000256" key="6">
    <source>
        <dbReference type="ARBA" id="ARBA00023136"/>
    </source>
</evidence>
<feature type="transmembrane region" description="Helical" evidence="7">
    <location>
        <begin position="7"/>
        <end position="33"/>
    </location>
</feature>
<comment type="function">
    <text evidence="7">Part of the tripartite ATP-independent periplasmic (TRAP) transport system.</text>
</comment>
<keyword evidence="10" id="KW-1185">Reference proteome</keyword>
<sequence length="426" mass="44530">MNIAFGGFAFLIFSGLPIVLALGVSALIAIVALTDVPLSIVAQRVYGGVNSFPLMAIPFFVAAGIIMETGGIARRFVALASALVGWISGSLYMVAITAGTGLAAISGSGSADTAAIGSMLIPDMRKRGYDVDMAAAVIAASGAMASIVPPSIVMVIIAITTNQSIGAMFLGGIIPGLLLSVGLLFGTYLYARRGGMAYKDVQPFSGARLWAALVDALPAMLVPLIIVGGIVGGVFTATEAACVAVFVTAAISIWIYRELTIPRLWPIILKTVSLAAAVLIIVSTASIFSWIIASQGAPRALDDFLRGVTSNPLVFLLLVNLLLLFVGMFMESISAILIIMPVLMPIAIGYDIDPIHFGVMAALNLSVGLVTPPYGICLYIASMVAGRRIEQVSSRVWLPLIPMVIVLGLTAFASPVTLWLPSFFYD</sequence>
<dbReference type="NCBIfam" id="TIGR00786">
    <property type="entry name" value="dctM"/>
    <property type="match status" value="1"/>
</dbReference>
<proteinExistence type="inferred from homology"/>
<keyword evidence="2" id="KW-1003">Cell membrane</keyword>
<dbReference type="Pfam" id="PF06808">
    <property type="entry name" value="DctM"/>
    <property type="match status" value="1"/>
</dbReference>
<keyword evidence="7" id="KW-0813">Transport</keyword>
<keyword evidence="4 7" id="KW-0812">Transmembrane</keyword>
<dbReference type="InterPro" id="IPR004681">
    <property type="entry name" value="TRAP_DctM"/>
</dbReference>
<feature type="transmembrane region" description="Helical" evidence="7">
    <location>
        <begin position="362"/>
        <end position="384"/>
    </location>
</feature>
<organism evidence="9 10">
    <name type="scientific">Poseidonocella pacifica</name>
    <dbReference type="NCBI Taxonomy" id="871651"/>
    <lineage>
        <taxon>Bacteria</taxon>
        <taxon>Pseudomonadati</taxon>
        <taxon>Pseudomonadota</taxon>
        <taxon>Alphaproteobacteria</taxon>
        <taxon>Rhodobacterales</taxon>
        <taxon>Roseobacteraceae</taxon>
        <taxon>Poseidonocella</taxon>
    </lineage>
</organism>
<evidence type="ECO:0000256" key="3">
    <source>
        <dbReference type="ARBA" id="ARBA00022519"/>
    </source>
</evidence>
<feature type="transmembrane region" description="Helical" evidence="7">
    <location>
        <begin position="165"/>
        <end position="189"/>
    </location>
</feature>
<evidence type="ECO:0000256" key="1">
    <source>
        <dbReference type="ARBA" id="ARBA00004429"/>
    </source>
</evidence>
<name>A0A1I0YY84_9RHOB</name>
<feature type="transmembrane region" description="Helical" evidence="7">
    <location>
        <begin position="333"/>
        <end position="350"/>
    </location>
</feature>
<evidence type="ECO:0000256" key="7">
    <source>
        <dbReference type="RuleBase" id="RU369079"/>
    </source>
</evidence>
<protein>
    <recommendedName>
        <fullName evidence="7">TRAP transporter large permease protein</fullName>
    </recommendedName>
</protein>
<dbReference type="PANTHER" id="PTHR33362:SF2">
    <property type="entry name" value="TRAP TRANSPORTER LARGE PERMEASE PROTEIN"/>
    <property type="match status" value="1"/>
</dbReference>
<dbReference type="PIRSF" id="PIRSF006066">
    <property type="entry name" value="HI0050"/>
    <property type="match status" value="1"/>
</dbReference>
<dbReference type="OrthoDB" id="9790209at2"/>
<dbReference type="Proteomes" id="UP000198796">
    <property type="component" value="Unassembled WGS sequence"/>
</dbReference>
<feature type="transmembrane region" description="Helical" evidence="7">
    <location>
        <begin position="133"/>
        <end position="159"/>
    </location>
</feature>
<comment type="similarity">
    <text evidence="7">Belongs to the TRAP transporter large permease family.</text>
</comment>
<evidence type="ECO:0000256" key="5">
    <source>
        <dbReference type="ARBA" id="ARBA00022989"/>
    </source>
</evidence>
<dbReference type="AlphaFoldDB" id="A0A1I0YY84"/>
<evidence type="ECO:0000313" key="9">
    <source>
        <dbReference type="EMBL" id="SFB17013.1"/>
    </source>
</evidence>
<dbReference type="GO" id="GO:0005886">
    <property type="term" value="C:plasma membrane"/>
    <property type="evidence" value="ECO:0007669"/>
    <property type="project" value="UniProtKB-SubCell"/>
</dbReference>
<keyword evidence="3 7" id="KW-0997">Cell inner membrane</keyword>
<dbReference type="EMBL" id="FOJU01000008">
    <property type="protein sequence ID" value="SFB17013.1"/>
    <property type="molecule type" value="Genomic_DNA"/>
</dbReference>
<evidence type="ECO:0000256" key="4">
    <source>
        <dbReference type="ARBA" id="ARBA00022692"/>
    </source>
</evidence>
<feature type="transmembrane region" description="Helical" evidence="7">
    <location>
        <begin position="209"/>
        <end position="231"/>
    </location>
</feature>
<feature type="transmembrane region" description="Helical" evidence="7">
    <location>
        <begin position="76"/>
        <end position="95"/>
    </location>
</feature>
<gene>
    <name evidence="9" type="ORF">SAMN05421688_3370</name>
</gene>
<feature type="domain" description="TRAP C4-dicarboxylate transport system permease DctM subunit" evidence="8">
    <location>
        <begin position="5"/>
        <end position="412"/>
    </location>
</feature>
<accession>A0A1I0YY84</accession>
<keyword evidence="5 7" id="KW-1133">Transmembrane helix</keyword>
<reference evidence="9 10" key="1">
    <citation type="submission" date="2016-10" db="EMBL/GenBank/DDBJ databases">
        <authorList>
            <person name="de Groot N.N."/>
        </authorList>
    </citation>
    <scope>NUCLEOTIDE SEQUENCE [LARGE SCALE GENOMIC DNA]</scope>
    <source>
        <strain evidence="9 10">DSM 29316</strain>
    </source>
</reference>
<dbReference type="InterPro" id="IPR010656">
    <property type="entry name" value="DctM"/>
</dbReference>
<evidence type="ECO:0000259" key="8">
    <source>
        <dbReference type="Pfam" id="PF06808"/>
    </source>
</evidence>